<dbReference type="Pfam" id="PF19820">
    <property type="entry name" value="DUF6303"/>
    <property type="match status" value="1"/>
</dbReference>
<dbReference type="Proteomes" id="UP001597365">
    <property type="component" value="Unassembled WGS sequence"/>
</dbReference>
<dbReference type="InterPro" id="IPR046270">
    <property type="entry name" value="DUF6303"/>
</dbReference>
<sequence>MAGTFTAQLATRGGRWHLYVALLNTGEPWPDHDFGTRTTVPTRAERSRALNALGYTLTDDAEWTWVEDSEVHDDPASPVLLIAATRVREVAG</sequence>
<reference evidence="2" key="1">
    <citation type="journal article" date="2019" name="Int. J. Syst. Evol. Microbiol.">
        <title>The Global Catalogue of Microorganisms (GCM) 10K type strain sequencing project: providing services to taxonomists for standard genome sequencing and annotation.</title>
        <authorList>
            <consortium name="The Broad Institute Genomics Platform"/>
            <consortium name="The Broad Institute Genome Sequencing Center for Infectious Disease"/>
            <person name="Wu L."/>
            <person name="Ma J."/>
        </authorList>
    </citation>
    <scope>NUCLEOTIDE SEQUENCE [LARGE SCALE GENOMIC DNA]</scope>
    <source>
        <strain evidence="2">CGMCC 4.7455</strain>
    </source>
</reference>
<name>A0ABW4PG77_9ACTN</name>
<organism evidence="1 2">
    <name type="scientific">Streptomyces desertarenae</name>
    <dbReference type="NCBI Taxonomy" id="2666184"/>
    <lineage>
        <taxon>Bacteria</taxon>
        <taxon>Bacillati</taxon>
        <taxon>Actinomycetota</taxon>
        <taxon>Actinomycetes</taxon>
        <taxon>Kitasatosporales</taxon>
        <taxon>Streptomycetaceae</taxon>
        <taxon>Streptomyces</taxon>
    </lineage>
</organism>
<comment type="caution">
    <text evidence="1">The sequence shown here is derived from an EMBL/GenBank/DDBJ whole genome shotgun (WGS) entry which is preliminary data.</text>
</comment>
<proteinExistence type="predicted"/>
<dbReference type="EMBL" id="JBHUFU010000002">
    <property type="protein sequence ID" value="MFD1829162.1"/>
    <property type="molecule type" value="Genomic_DNA"/>
</dbReference>
<protein>
    <submittedName>
        <fullName evidence="1">DUF6303 family protein</fullName>
    </submittedName>
</protein>
<keyword evidence="2" id="KW-1185">Reference proteome</keyword>
<gene>
    <name evidence="1" type="ORF">ACFSJS_05750</name>
</gene>
<evidence type="ECO:0000313" key="2">
    <source>
        <dbReference type="Proteomes" id="UP001597365"/>
    </source>
</evidence>
<accession>A0ABW4PG77</accession>
<evidence type="ECO:0000313" key="1">
    <source>
        <dbReference type="EMBL" id="MFD1829162.1"/>
    </source>
</evidence>
<dbReference type="RefSeq" id="WP_380897412.1">
    <property type="nucleotide sequence ID" value="NZ_JBHUFU010000002.1"/>
</dbReference>